<dbReference type="Pfam" id="PF07679">
    <property type="entry name" value="I-set"/>
    <property type="match status" value="3"/>
</dbReference>
<dbReference type="InterPro" id="IPR013098">
    <property type="entry name" value="Ig_I-set"/>
</dbReference>
<keyword evidence="2" id="KW-1133">Transmembrane helix</keyword>
<dbReference type="InterPro" id="IPR007110">
    <property type="entry name" value="Ig-like_dom"/>
</dbReference>
<feature type="signal peptide" evidence="3">
    <location>
        <begin position="1"/>
        <end position="21"/>
    </location>
</feature>
<dbReference type="PROSITE" id="PS50835">
    <property type="entry name" value="IG_LIKE"/>
    <property type="match status" value="4"/>
</dbReference>
<protein>
    <submittedName>
        <fullName evidence="6">Basement membrane-specific heparan sulfate proteoglycan core protein-like</fullName>
    </submittedName>
</protein>
<dbReference type="RefSeq" id="XP_028284723.1">
    <property type="nucleotide sequence ID" value="XM_028428922.1"/>
</dbReference>
<feature type="domain" description="Ig-like" evidence="4">
    <location>
        <begin position="23"/>
        <end position="108"/>
    </location>
</feature>
<dbReference type="InterPro" id="IPR013783">
    <property type="entry name" value="Ig-like_fold"/>
</dbReference>
<dbReference type="GO" id="GO:0019815">
    <property type="term" value="C:B cell receptor complex"/>
    <property type="evidence" value="ECO:0007669"/>
    <property type="project" value="TreeGrafter"/>
</dbReference>
<dbReference type="Gene3D" id="2.60.40.10">
    <property type="entry name" value="Immunoglobulins"/>
    <property type="match status" value="4"/>
</dbReference>
<evidence type="ECO:0000256" key="3">
    <source>
        <dbReference type="SAM" id="SignalP"/>
    </source>
</evidence>
<evidence type="ECO:0000256" key="2">
    <source>
        <dbReference type="SAM" id="Phobius"/>
    </source>
</evidence>
<keyword evidence="2" id="KW-0812">Transmembrane</keyword>
<dbReference type="SUPFAM" id="SSF48726">
    <property type="entry name" value="Immunoglobulin"/>
    <property type="match status" value="4"/>
</dbReference>
<gene>
    <name evidence="6" type="primary">LOC114450659</name>
</gene>
<dbReference type="InterPro" id="IPR003598">
    <property type="entry name" value="Ig_sub2"/>
</dbReference>
<feature type="transmembrane region" description="Helical" evidence="2">
    <location>
        <begin position="516"/>
        <end position="537"/>
    </location>
</feature>
<evidence type="ECO:0000256" key="1">
    <source>
        <dbReference type="ARBA" id="ARBA00023319"/>
    </source>
</evidence>
<dbReference type="InterPro" id="IPR003599">
    <property type="entry name" value="Ig_sub"/>
</dbReference>
<feature type="chain" id="PRO_5027955652" evidence="3">
    <location>
        <begin position="22"/>
        <end position="596"/>
    </location>
</feature>
<dbReference type="GO" id="GO:0050853">
    <property type="term" value="P:B cell receptor signaling pathway"/>
    <property type="evidence" value="ECO:0007669"/>
    <property type="project" value="TreeGrafter"/>
</dbReference>
<dbReference type="GO" id="GO:0009897">
    <property type="term" value="C:external side of plasma membrane"/>
    <property type="evidence" value="ECO:0007669"/>
    <property type="project" value="TreeGrafter"/>
</dbReference>
<keyword evidence="5" id="KW-1185">Reference proteome</keyword>
<evidence type="ECO:0000313" key="6">
    <source>
        <dbReference type="RefSeq" id="XP_028284723.1"/>
    </source>
</evidence>
<evidence type="ECO:0000259" key="4">
    <source>
        <dbReference type="PROSITE" id="PS50835"/>
    </source>
</evidence>
<feature type="domain" description="Ig-like" evidence="4">
    <location>
        <begin position="392"/>
        <end position="477"/>
    </location>
</feature>
<keyword evidence="3" id="KW-0732">Signal</keyword>
<keyword evidence="2" id="KW-0472">Membrane</keyword>
<dbReference type="PANTHER" id="PTHR14334">
    <property type="entry name" value="B-CELL ANTIGEN RECEPTOR COMPLEX-ASSOCIATED PROTEIN"/>
    <property type="match status" value="1"/>
</dbReference>
<sequence>MMQFLLRSLLLTSLCARSSYSVSSLIITMSGDVSVTEGKTVDITCCWTGKLQRGRIKWLKNQTEIKNETIDTSNQPQGLMTKKENNCSTLTFVNITREDSGRYICKVSVEIPVLDGAEGNGTIITVLSKEKTADSTDDTSASGASSLIITSVSSNVPVMEGETVDITCCWTGEFEKVRVKWLKNQTEIKDEIIGTSNQTLGLMTKKENDCSTLTFVNITTEDSGRYICRVSVEIPVLAVADGNGTIITVLSKEKTADSTDDTSASGASSLIITSVSHDVSVMEGEAVDITCCWTGEFEKVRVKWLKNKMEMKNEIIGATDQTLGLMTKKEIDCSTLTFAKIMREDSGRYICRVIVELPVLTVAEGNGTIITVLSNENTADSTDDTSASGVSSSLNITMSGDVSVTEGKTVDITCCWTGKLQRGQVKWLKNQTEIKNETIDTSNQPQAPMTKKENNCSTLTFVNIMREDSGRYICKVSVDIPVLDEADGNGTIITVLSNENKTDDKNNSGLHLSLSIAVPVAVLVPLFFITLVCFCCLRRKEAQAARVIHEVPHTDSEMSEMDKHSTSSSRGSSQWCQVAVYESFDYFERVETQQSG</sequence>
<name>A0A6P7K5P6_9TELE</name>
<reference evidence="6" key="1">
    <citation type="submission" date="2025-08" db="UniProtKB">
        <authorList>
            <consortium name="RefSeq"/>
        </authorList>
    </citation>
    <scope>IDENTIFICATION</scope>
</reference>
<keyword evidence="1" id="KW-0393">Immunoglobulin domain</keyword>
<dbReference type="GeneID" id="114450659"/>
<dbReference type="AlphaFoldDB" id="A0A6P7K5P6"/>
<proteinExistence type="predicted"/>
<dbReference type="Proteomes" id="UP000515145">
    <property type="component" value="Chromosome 18"/>
</dbReference>
<organism evidence="5 6">
    <name type="scientific">Parambassis ranga</name>
    <name type="common">Indian glassy fish</name>
    <dbReference type="NCBI Taxonomy" id="210632"/>
    <lineage>
        <taxon>Eukaryota</taxon>
        <taxon>Metazoa</taxon>
        <taxon>Chordata</taxon>
        <taxon>Craniata</taxon>
        <taxon>Vertebrata</taxon>
        <taxon>Euteleostomi</taxon>
        <taxon>Actinopterygii</taxon>
        <taxon>Neopterygii</taxon>
        <taxon>Teleostei</taxon>
        <taxon>Neoteleostei</taxon>
        <taxon>Acanthomorphata</taxon>
        <taxon>Ovalentaria</taxon>
        <taxon>Ambassidae</taxon>
        <taxon>Parambassis</taxon>
    </lineage>
</organism>
<dbReference type="OrthoDB" id="10012075at2759"/>
<dbReference type="GO" id="GO:0030183">
    <property type="term" value="P:B cell differentiation"/>
    <property type="evidence" value="ECO:0007669"/>
    <property type="project" value="TreeGrafter"/>
</dbReference>
<feature type="domain" description="Ig-like" evidence="4">
    <location>
        <begin position="145"/>
        <end position="231"/>
    </location>
</feature>
<dbReference type="SMART" id="SM00408">
    <property type="entry name" value="IGc2"/>
    <property type="match status" value="4"/>
</dbReference>
<dbReference type="SMART" id="SM00409">
    <property type="entry name" value="IG"/>
    <property type="match status" value="4"/>
</dbReference>
<feature type="domain" description="Ig-like" evidence="4">
    <location>
        <begin position="268"/>
        <end position="353"/>
    </location>
</feature>
<dbReference type="InParanoid" id="A0A6P7K5P6"/>
<evidence type="ECO:0000313" key="5">
    <source>
        <dbReference type="Proteomes" id="UP000515145"/>
    </source>
</evidence>
<dbReference type="Pfam" id="PF13927">
    <property type="entry name" value="Ig_3"/>
    <property type="match status" value="1"/>
</dbReference>
<accession>A0A6P7K5P6</accession>
<dbReference type="InterPro" id="IPR036179">
    <property type="entry name" value="Ig-like_dom_sf"/>
</dbReference>